<protein>
    <submittedName>
        <fullName evidence="1">Uncharacterized protein</fullName>
    </submittedName>
</protein>
<comment type="caution">
    <text evidence="1">The sequence shown here is derived from an EMBL/GenBank/DDBJ whole genome shotgun (WGS) entry which is preliminary data.</text>
</comment>
<dbReference type="EMBL" id="JAIWYP010000015">
    <property type="protein sequence ID" value="KAH3704963.1"/>
    <property type="molecule type" value="Genomic_DNA"/>
</dbReference>
<gene>
    <name evidence="1" type="ORF">DPMN_080025</name>
</gene>
<evidence type="ECO:0000313" key="1">
    <source>
        <dbReference type="EMBL" id="KAH3704963.1"/>
    </source>
</evidence>
<reference evidence="1" key="2">
    <citation type="submission" date="2020-11" db="EMBL/GenBank/DDBJ databases">
        <authorList>
            <person name="McCartney M.A."/>
            <person name="Auch B."/>
            <person name="Kono T."/>
            <person name="Mallez S."/>
            <person name="Becker A."/>
            <person name="Gohl D.M."/>
            <person name="Silverstein K.A.T."/>
            <person name="Koren S."/>
            <person name="Bechman K.B."/>
            <person name="Herman A."/>
            <person name="Abrahante J.E."/>
            <person name="Garbe J."/>
        </authorList>
    </citation>
    <scope>NUCLEOTIDE SEQUENCE</scope>
    <source>
        <strain evidence="1">Duluth1</strain>
        <tissue evidence="1">Whole animal</tissue>
    </source>
</reference>
<sequence length="108" mass="12654">MTDRRRAELVMIHVQRTGIYINDDLTKTNAEVLASLRLKEPELVEKAWSRDGKLFVRYRGNDLNEIVSSDKYRLWLAKPWPIRNQVTPRTTYARKVLDGSNTRPTNKP</sequence>
<evidence type="ECO:0000313" key="2">
    <source>
        <dbReference type="Proteomes" id="UP000828390"/>
    </source>
</evidence>
<reference evidence="1" key="1">
    <citation type="journal article" date="2019" name="bioRxiv">
        <title>The Genome of the Zebra Mussel, Dreissena polymorpha: A Resource for Invasive Species Research.</title>
        <authorList>
            <person name="McCartney M.A."/>
            <person name="Auch B."/>
            <person name="Kono T."/>
            <person name="Mallez S."/>
            <person name="Zhang Y."/>
            <person name="Obille A."/>
            <person name="Becker A."/>
            <person name="Abrahante J.E."/>
            <person name="Garbe J."/>
            <person name="Badalamenti J.P."/>
            <person name="Herman A."/>
            <person name="Mangelson H."/>
            <person name="Liachko I."/>
            <person name="Sullivan S."/>
            <person name="Sone E.D."/>
            <person name="Koren S."/>
            <person name="Silverstein K.A.T."/>
            <person name="Beckman K.B."/>
            <person name="Gohl D.M."/>
        </authorList>
    </citation>
    <scope>NUCLEOTIDE SEQUENCE</scope>
    <source>
        <strain evidence="1">Duluth1</strain>
        <tissue evidence="1">Whole animal</tissue>
    </source>
</reference>
<accession>A0A9D3YT61</accession>
<proteinExistence type="predicted"/>
<organism evidence="1 2">
    <name type="scientific">Dreissena polymorpha</name>
    <name type="common">Zebra mussel</name>
    <name type="synonym">Mytilus polymorpha</name>
    <dbReference type="NCBI Taxonomy" id="45954"/>
    <lineage>
        <taxon>Eukaryota</taxon>
        <taxon>Metazoa</taxon>
        <taxon>Spiralia</taxon>
        <taxon>Lophotrochozoa</taxon>
        <taxon>Mollusca</taxon>
        <taxon>Bivalvia</taxon>
        <taxon>Autobranchia</taxon>
        <taxon>Heteroconchia</taxon>
        <taxon>Euheterodonta</taxon>
        <taxon>Imparidentia</taxon>
        <taxon>Neoheterodontei</taxon>
        <taxon>Myida</taxon>
        <taxon>Dreissenoidea</taxon>
        <taxon>Dreissenidae</taxon>
        <taxon>Dreissena</taxon>
    </lineage>
</organism>
<keyword evidence="2" id="KW-1185">Reference proteome</keyword>
<name>A0A9D3YT61_DREPO</name>
<dbReference type="Proteomes" id="UP000828390">
    <property type="component" value="Unassembled WGS sequence"/>
</dbReference>
<dbReference type="AlphaFoldDB" id="A0A9D3YT61"/>